<dbReference type="STRING" id="287098.SAMN05421665_2743"/>
<evidence type="ECO:0000313" key="1">
    <source>
        <dbReference type="EMBL" id="SIT88560.1"/>
    </source>
</evidence>
<sequence length="43" mass="4529">MKAFLISLVALIIITVGANQILMRVGPSSAEATVSNDNVRLSD</sequence>
<dbReference type="AlphaFoldDB" id="A0A1R3XEY5"/>
<dbReference type="EMBL" id="FTPR01000002">
    <property type="protein sequence ID" value="SIT88560.1"/>
    <property type="molecule type" value="Genomic_DNA"/>
</dbReference>
<name>A0A1R3XEY5_9RHOB</name>
<protein>
    <submittedName>
        <fullName evidence="1">Uncharacterized protein</fullName>
    </submittedName>
</protein>
<organism evidence="1 2">
    <name type="scientific">Yoonia rosea</name>
    <dbReference type="NCBI Taxonomy" id="287098"/>
    <lineage>
        <taxon>Bacteria</taxon>
        <taxon>Pseudomonadati</taxon>
        <taxon>Pseudomonadota</taxon>
        <taxon>Alphaproteobacteria</taxon>
        <taxon>Rhodobacterales</taxon>
        <taxon>Paracoccaceae</taxon>
        <taxon>Yoonia</taxon>
    </lineage>
</organism>
<dbReference type="RefSeq" id="WP_278247286.1">
    <property type="nucleotide sequence ID" value="NZ_FTPR01000002.1"/>
</dbReference>
<proteinExistence type="predicted"/>
<reference evidence="2" key="1">
    <citation type="submission" date="2017-01" db="EMBL/GenBank/DDBJ databases">
        <authorList>
            <person name="Varghese N."/>
            <person name="Submissions S."/>
        </authorList>
    </citation>
    <scope>NUCLEOTIDE SEQUENCE [LARGE SCALE GENOMIC DNA]</scope>
    <source>
        <strain evidence="2">DSM 29591</strain>
    </source>
</reference>
<evidence type="ECO:0000313" key="2">
    <source>
        <dbReference type="Proteomes" id="UP000186997"/>
    </source>
</evidence>
<dbReference type="Proteomes" id="UP000186997">
    <property type="component" value="Unassembled WGS sequence"/>
</dbReference>
<accession>A0A1R3XEY5</accession>
<keyword evidence="2" id="KW-1185">Reference proteome</keyword>
<gene>
    <name evidence="1" type="ORF">SAMN05421665_2743</name>
</gene>